<gene>
    <name evidence="1" type="ORF">H7J73_26500</name>
</gene>
<protein>
    <submittedName>
        <fullName evidence="1">ANTAR domain-containing protein</fullName>
    </submittedName>
</protein>
<organism evidence="1 2">
    <name type="scientific">Mycolicibacterium komossense</name>
    <dbReference type="NCBI Taxonomy" id="1779"/>
    <lineage>
        <taxon>Bacteria</taxon>
        <taxon>Bacillati</taxon>
        <taxon>Actinomycetota</taxon>
        <taxon>Actinomycetes</taxon>
        <taxon>Mycobacteriales</taxon>
        <taxon>Mycobacteriaceae</taxon>
        <taxon>Mycolicibacterium</taxon>
    </lineage>
</organism>
<name>A0ABT3CJE0_9MYCO</name>
<evidence type="ECO:0000313" key="1">
    <source>
        <dbReference type="EMBL" id="MCV7229564.1"/>
    </source>
</evidence>
<proteinExistence type="predicted"/>
<accession>A0ABT3CJE0</accession>
<reference evidence="1 2" key="1">
    <citation type="journal article" date="2022" name="BMC Genomics">
        <title>Comparative genome analysis of mycobacteria focusing on tRNA and non-coding RNA.</title>
        <authorList>
            <person name="Behra P.R.K."/>
            <person name="Pettersson B.M.F."/>
            <person name="Ramesh M."/>
            <person name="Das S."/>
            <person name="Dasgupta S."/>
            <person name="Kirsebom L.A."/>
        </authorList>
    </citation>
    <scope>NUCLEOTIDE SEQUENCE [LARGE SCALE GENOMIC DNA]</scope>
    <source>
        <strain evidence="1 2">DSM 44078</strain>
    </source>
</reference>
<comment type="caution">
    <text evidence="1">The sequence shown here is derived from an EMBL/GenBank/DDBJ whole genome shotgun (WGS) entry which is preliminary data.</text>
</comment>
<keyword evidence="2" id="KW-1185">Reference proteome</keyword>
<dbReference type="Proteomes" id="UP001526201">
    <property type="component" value="Unassembled WGS sequence"/>
</dbReference>
<dbReference type="EMBL" id="JACKTY010000045">
    <property type="protein sequence ID" value="MCV7229564.1"/>
    <property type="molecule type" value="Genomic_DNA"/>
</dbReference>
<sequence>MKITAAMAASLNILTAALDDPGADITHSLDQLTLEATAAIPTYLGLSMLVPQSNPPFTISTLAAGVVDGDIRTSLRVRLPIAGAGDGLSVAVIFYAGAPGAFVDLAADLTWLTGRPPADFTLDQHLGITSWPDTTPKLQAVSEINQAIGVLIGRGYSPQQASWELDAQAMNNRTDRHSVARLILDKITSDGDGHFDMY</sequence>
<dbReference type="RefSeq" id="WP_264070820.1">
    <property type="nucleotide sequence ID" value="NZ_JACKTY010000045.1"/>
</dbReference>
<evidence type="ECO:0000313" key="2">
    <source>
        <dbReference type="Proteomes" id="UP001526201"/>
    </source>
</evidence>